<dbReference type="PATRIC" id="fig|304371.9.peg.2788"/>
<proteinExistence type="inferred from homology"/>
<evidence type="ECO:0000313" key="22">
    <source>
        <dbReference type="EMBL" id="BAI62795.1"/>
    </source>
</evidence>
<dbReference type="InParanoid" id="D1Z273"/>
<name>D1Z273_METPS</name>
<protein>
    <recommendedName>
        <fullName evidence="6">dolichyl-phosphooligosaccharide-protein glycotransferase</fullName>
        <ecNumber evidence="6">2.4.99.21</ecNumber>
    </recommendedName>
    <alternativeName>
        <fullName evidence="15">Oligosaccharyl transferase</fullName>
    </alternativeName>
</protein>
<feature type="transmembrane region" description="Helical" evidence="18">
    <location>
        <begin position="504"/>
        <end position="526"/>
    </location>
</feature>
<comment type="catalytic activity">
    <reaction evidence="16">
        <text>an archaeal dolichyl phosphooligosaccharide + [protein]-L-asparagine = an archaeal dolichyl phosphate + a glycoprotein with the oligosaccharide chain attached by N-beta-D-glycosyl linkage to a protein L-asparagine.</text>
        <dbReference type="EC" id="2.4.99.21"/>
    </reaction>
</comment>
<accession>D1Z273</accession>
<comment type="subcellular location">
    <subcellularLocation>
        <location evidence="3">Cell membrane</location>
        <topology evidence="3">Multi-pass membrane protein</topology>
    </subcellularLocation>
</comment>
<evidence type="ECO:0000259" key="20">
    <source>
        <dbReference type="Pfam" id="PF18079"/>
    </source>
</evidence>
<evidence type="ECO:0000256" key="2">
    <source>
        <dbReference type="ARBA" id="ARBA00001946"/>
    </source>
</evidence>
<evidence type="ECO:0000259" key="21">
    <source>
        <dbReference type="Pfam" id="PF22627"/>
    </source>
</evidence>
<evidence type="ECO:0000256" key="8">
    <source>
        <dbReference type="ARBA" id="ARBA00022679"/>
    </source>
</evidence>
<evidence type="ECO:0000256" key="11">
    <source>
        <dbReference type="ARBA" id="ARBA00022842"/>
    </source>
</evidence>
<comment type="pathway">
    <text evidence="4">Protein modification; protein glycosylation.</text>
</comment>
<reference evidence="22 23" key="1">
    <citation type="journal article" date="2007" name="Appl. Environ. Microbiol.">
        <title>Isolation of key methanogens for global methane emission from rice paddy fields: a novel isolate affiliated with the clone cluster rice cluster I.</title>
        <authorList>
            <person name="Sakai S."/>
            <person name="Imachi H."/>
            <person name="Sekiguchi Y."/>
            <person name="Ohashi A."/>
            <person name="Harada H."/>
            <person name="Kamagata Y."/>
        </authorList>
    </citation>
    <scope>NUCLEOTIDE SEQUENCE [LARGE SCALE GENOMIC DNA]</scope>
    <source>
        <strain evidence="23">DSM 17711 / JCM 13418 / NBRC 101707 / SANAE</strain>
    </source>
</reference>
<dbReference type="InterPro" id="IPR041154">
    <property type="entry name" value="AglB_P1"/>
</dbReference>
<dbReference type="InterPro" id="IPR026410">
    <property type="entry name" value="OlisacTrfase_arch"/>
</dbReference>
<dbReference type="eggNOG" id="arCOG02043">
    <property type="taxonomic scope" value="Archaea"/>
</dbReference>
<dbReference type="EC" id="2.4.99.21" evidence="6"/>
<dbReference type="Pfam" id="PF02516">
    <property type="entry name" value="STT3"/>
    <property type="match status" value="1"/>
</dbReference>
<dbReference type="PANTHER" id="PTHR13872:SF1">
    <property type="entry name" value="DOLICHYL-DIPHOSPHOOLIGOSACCHARIDE--PROTEIN GLYCOSYLTRANSFERASE SUBUNIT STT3B"/>
    <property type="match status" value="1"/>
</dbReference>
<dbReference type="Gene3D" id="2.60.40.3390">
    <property type="match status" value="1"/>
</dbReference>
<dbReference type="AlphaFoldDB" id="D1Z273"/>
<evidence type="ECO:0000256" key="16">
    <source>
        <dbReference type="ARBA" id="ARBA00034066"/>
    </source>
</evidence>
<dbReference type="Proteomes" id="UP000001882">
    <property type="component" value="Chromosome"/>
</dbReference>
<evidence type="ECO:0000256" key="7">
    <source>
        <dbReference type="ARBA" id="ARBA00022676"/>
    </source>
</evidence>
<feature type="transmembrane region" description="Helical" evidence="18">
    <location>
        <begin position="278"/>
        <end position="301"/>
    </location>
</feature>
<dbReference type="Pfam" id="PF22627">
    <property type="entry name" value="AglB_core-like"/>
    <property type="match status" value="1"/>
</dbReference>
<dbReference type="UniPathway" id="UPA00378"/>
<evidence type="ECO:0000256" key="6">
    <source>
        <dbReference type="ARBA" id="ARBA00012602"/>
    </source>
</evidence>
<reference evidence="22 23" key="2">
    <citation type="journal article" date="2008" name="Int. J. Syst. Evol. Microbiol.">
        <title>Methanocella paludicola gen. nov., sp. nov., a methane-producing archaeon, the first isolate of the lineage 'Rice Cluster I', and proposal of the new archaeal order Methanocellales ord. nov.</title>
        <authorList>
            <person name="Sakai S."/>
            <person name="Imachi H."/>
            <person name="Hanada S."/>
            <person name="Ohashi A."/>
            <person name="Harada H."/>
            <person name="Kamagata Y."/>
        </authorList>
    </citation>
    <scope>NUCLEOTIDE SEQUENCE [LARGE SCALE GENOMIC DNA]</scope>
    <source>
        <strain evidence="23">DSM 17711 / JCM 13418 / NBRC 101707 / SANAE</strain>
    </source>
</reference>
<keyword evidence="12 18" id="KW-1133">Transmembrane helix</keyword>
<feature type="transmembrane region" description="Helical" evidence="18">
    <location>
        <begin position="233"/>
        <end position="266"/>
    </location>
</feature>
<feature type="transmembrane region" description="Helical" evidence="18">
    <location>
        <begin position="413"/>
        <end position="432"/>
    </location>
</feature>
<feature type="transmembrane region" description="Helical" evidence="18">
    <location>
        <begin position="465"/>
        <end position="483"/>
    </location>
</feature>
<gene>
    <name evidence="22" type="ordered locus">MCP_2723</name>
</gene>
<evidence type="ECO:0000256" key="14">
    <source>
        <dbReference type="ARBA" id="ARBA00023211"/>
    </source>
</evidence>
<dbReference type="InterPro" id="IPR048307">
    <property type="entry name" value="STT3_N"/>
</dbReference>
<feature type="transmembrane region" description="Helical" evidence="18">
    <location>
        <begin position="145"/>
        <end position="163"/>
    </location>
</feature>
<feature type="transmembrane region" description="Helical" evidence="18">
    <location>
        <begin position="113"/>
        <end position="133"/>
    </location>
</feature>
<dbReference type="STRING" id="304371.MCP_2723"/>
<feature type="transmembrane region" description="Helical" evidence="18">
    <location>
        <begin position="346"/>
        <end position="366"/>
    </location>
</feature>
<organism evidence="22 23">
    <name type="scientific">Methanocella paludicola (strain DSM 17711 / JCM 13418 / NBRC 101707 / SANAE)</name>
    <dbReference type="NCBI Taxonomy" id="304371"/>
    <lineage>
        <taxon>Archaea</taxon>
        <taxon>Methanobacteriati</taxon>
        <taxon>Methanobacteriota</taxon>
        <taxon>Stenosarchaea group</taxon>
        <taxon>Methanomicrobia</taxon>
        <taxon>Methanocellales</taxon>
        <taxon>Methanocellaceae</taxon>
        <taxon>Methanocella</taxon>
    </lineage>
</organism>
<evidence type="ECO:0000259" key="19">
    <source>
        <dbReference type="Pfam" id="PF02516"/>
    </source>
</evidence>
<dbReference type="GO" id="GO:0005886">
    <property type="term" value="C:plasma membrane"/>
    <property type="evidence" value="ECO:0007669"/>
    <property type="project" value="UniProtKB-SubCell"/>
</dbReference>
<evidence type="ECO:0000256" key="13">
    <source>
        <dbReference type="ARBA" id="ARBA00023136"/>
    </source>
</evidence>
<comment type="cofactor">
    <cofactor evidence="2">
        <name>Mg(2+)</name>
        <dbReference type="ChEBI" id="CHEBI:18420"/>
    </cofactor>
</comment>
<reference evidence="23" key="3">
    <citation type="journal article" date="2011" name="PLoS ONE">
        <title>Genome sequence of a mesophilic hydrogenotrophic methanogen Methanocella paludicola, the first cultivated representative of the order Methanocellales.</title>
        <authorList>
            <person name="Sakai S."/>
            <person name="Takaki Y."/>
            <person name="Shimamura S."/>
            <person name="Sekine M."/>
            <person name="Tajima T."/>
            <person name="Kosugi H."/>
            <person name="Ichikawa N."/>
            <person name="Tasumi E."/>
            <person name="Hiraki A.T."/>
            <person name="Shimizu A."/>
            <person name="Kato Y."/>
            <person name="Nishiko R."/>
            <person name="Mori K."/>
            <person name="Fujita N."/>
            <person name="Imachi H."/>
            <person name="Takai K."/>
        </authorList>
    </citation>
    <scope>NUCLEOTIDE SEQUENCE [LARGE SCALE GENOMIC DNA]</scope>
    <source>
        <strain evidence="23">DSM 17711 / JCM 13418 / NBRC 101707 / SANAE</strain>
    </source>
</reference>
<keyword evidence="10" id="KW-0479">Metal-binding</keyword>
<comment type="similarity">
    <text evidence="5">Belongs to the STT3 family.</text>
</comment>
<evidence type="ECO:0000256" key="3">
    <source>
        <dbReference type="ARBA" id="ARBA00004651"/>
    </source>
</evidence>
<feature type="transmembrane region" description="Helical" evidence="18">
    <location>
        <begin position="47"/>
        <end position="67"/>
    </location>
</feature>
<sequence length="820" mass="88422">MVFTMGSKRKAPGETRKKQEDRRKADEGKASETQGSALSRLLKDRTLIMLAGILLIGLALRLLPLTYSLSGGQIAFSEFDPYYHLRRITYAAGNFPYLNSFDSYVNYPYGYGISWPPLFDLIAAGLSLIVGLGSPSRPIIEAVSASLPVILGLVSIVLLYYIVKDALGRQAGLLAALFMAILPASIFRTAFAYADHHALEVAVSLAMYLCFTRALALAREEKPSLPKLPKKPLAYALLAGACMAGMVFSWEGAPIFIGIVVLYALTQYAYDGFRREDTEYLSITGAIASLAAAVLVTPFVLASPAGQSLTISAVYISWFHVIYLIAMALFFVAMGGLSRLYSGMKAPWFSTVLTAVAGAAVLAGAVKLALPQVFDTLAGGVQFLFGSGNVLATIVEVEPLFINDGGLSIAIPWAYLSTGGLLAILGLAIFLLTRKWGGMKNAEVFLLVWTLVVLALGLLQKRFVYLLAVNVSIFAGFAVYWTLDLVGFYRGTENNKKASQSRDAWLTPPVVAMGIVFAVLLIPILMSDYSVSGVQEFYTLDWNEACQWVKDNTPKTSYTYSADKGTEPEYGIMSWWDYGNYILYRAERPAVANNFQTGIGDAARFFIAQDEAGASEIMDKRKAKYVMLDYRLGSPWAGVTAGVFENMPYLAGEDTSSYHASYVVPVTYGSQTVLDGSDKYYSSMYSRLFNDDGLGGRDRLGHEAGGLQRYRLIYATDGTDPVKVFEYVKGATITGTASPGAVVKASLNMAFQGGEHTYYASTTAGADGSFSFTVPYPTSATIGTTSTAQAYVLTSGASSVEVQVPASAVDNGETVAGGKL</sequence>
<feature type="region of interest" description="Disordered" evidence="17">
    <location>
        <begin position="1"/>
        <end position="32"/>
    </location>
</feature>
<evidence type="ECO:0000256" key="9">
    <source>
        <dbReference type="ARBA" id="ARBA00022692"/>
    </source>
</evidence>
<evidence type="ECO:0000313" key="23">
    <source>
        <dbReference type="Proteomes" id="UP000001882"/>
    </source>
</evidence>
<evidence type="ECO:0000256" key="1">
    <source>
        <dbReference type="ARBA" id="ARBA00001936"/>
    </source>
</evidence>
<feature type="domain" description="Archaeal glycosylation protein B peripheral" evidence="20">
    <location>
        <begin position="730"/>
        <end position="815"/>
    </location>
</feature>
<evidence type="ECO:0000256" key="12">
    <source>
        <dbReference type="ARBA" id="ARBA00022989"/>
    </source>
</evidence>
<evidence type="ECO:0000256" key="17">
    <source>
        <dbReference type="SAM" id="MobiDB-lite"/>
    </source>
</evidence>
<feature type="compositionally biased region" description="Basic and acidic residues" evidence="17">
    <location>
        <begin position="11"/>
        <end position="30"/>
    </location>
</feature>
<dbReference type="Pfam" id="PF18079">
    <property type="entry name" value="AglB_L1"/>
    <property type="match status" value="1"/>
</dbReference>
<dbReference type="FunCoup" id="D1Z273">
    <property type="interactions" value="103"/>
</dbReference>
<feature type="transmembrane region" description="Helical" evidence="18">
    <location>
        <begin position="313"/>
        <end position="334"/>
    </location>
</feature>
<feature type="transmembrane region" description="Helical" evidence="18">
    <location>
        <begin position="199"/>
        <end position="218"/>
    </location>
</feature>
<dbReference type="InterPro" id="IPR054479">
    <property type="entry name" value="AglB-like_core"/>
</dbReference>
<dbReference type="GO" id="GO:0004576">
    <property type="term" value="F:oligosaccharyl transferase activity"/>
    <property type="evidence" value="ECO:0007669"/>
    <property type="project" value="InterPro"/>
</dbReference>
<dbReference type="EMBL" id="AP011532">
    <property type="protein sequence ID" value="BAI62795.1"/>
    <property type="molecule type" value="Genomic_DNA"/>
</dbReference>
<dbReference type="SMR" id="D1Z273"/>
<feature type="transmembrane region" description="Helical" evidence="18">
    <location>
        <begin position="169"/>
        <end position="187"/>
    </location>
</feature>
<keyword evidence="9 18" id="KW-0812">Transmembrane</keyword>
<feature type="domain" description="Oligosaccharyl transferase STT3 N-terminal" evidence="19">
    <location>
        <begin position="67"/>
        <end position="356"/>
    </location>
</feature>
<dbReference type="CAZy" id="GT66">
    <property type="family name" value="Glycosyltransferase Family 66"/>
</dbReference>
<keyword evidence="14" id="KW-0464">Manganese</keyword>
<feature type="domain" description="AglB-like core" evidence="21">
    <location>
        <begin position="540"/>
        <end position="632"/>
    </location>
</feature>
<evidence type="ECO:0000256" key="4">
    <source>
        <dbReference type="ARBA" id="ARBA00004922"/>
    </source>
</evidence>
<dbReference type="Gene3D" id="3.40.50.12610">
    <property type="match status" value="1"/>
</dbReference>
<keyword evidence="7" id="KW-0328">Glycosyltransferase</keyword>
<dbReference type="KEGG" id="mpd:MCP_2723"/>
<evidence type="ECO:0000256" key="15">
    <source>
        <dbReference type="ARBA" id="ARBA00030679"/>
    </source>
</evidence>
<evidence type="ECO:0000256" key="18">
    <source>
        <dbReference type="SAM" id="Phobius"/>
    </source>
</evidence>
<dbReference type="GO" id="GO:0046872">
    <property type="term" value="F:metal ion binding"/>
    <property type="evidence" value="ECO:0007669"/>
    <property type="project" value="UniProtKB-KW"/>
</dbReference>
<dbReference type="NCBIfam" id="TIGR04154">
    <property type="entry name" value="archaeo_STT3"/>
    <property type="match status" value="1"/>
</dbReference>
<keyword evidence="11" id="KW-0460">Magnesium</keyword>
<dbReference type="InterPro" id="IPR003674">
    <property type="entry name" value="Oligo_trans_STT3"/>
</dbReference>
<keyword evidence="8 22" id="KW-0808">Transferase</keyword>
<comment type="cofactor">
    <cofactor evidence="1">
        <name>Mn(2+)</name>
        <dbReference type="ChEBI" id="CHEBI:29035"/>
    </cofactor>
</comment>
<keyword evidence="13 18" id="KW-0472">Membrane</keyword>
<evidence type="ECO:0000256" key="10">
    <source>
        <dbReference type="ARBA" id="ARBA00022723"/>
    </source>
</evidence>
<dbReference type="PANTHER" id="PTHR13872">
    <property type="entry name" value="DOLICHYL-DIPHOSPHOOLIGOSACCHARIDE--PROTEIN GLYCOSYLTRANSFERASE SUBUNIT"/>
    <property type="match status" value="1"/>
</dbReference>
<evidence type="ECO:0000256" key="5">
    <source>
        <dbReference type="ARBA" id="ARBA00010810"/>
    </source>
</evidence>
<feature type="transmembrane region" description="Helical" evidence="18">
    <location>
        <begin position="444"/>
        <end position="459"/>
    </location>
</feature>
<keyword evidence="23" id="KW-1185">Reference proteome</keyword>